<feature type="compositionally biased region" description="Polar residues" evidence="12">
    <location>
        <begin position="231"/>
        <end position="242"/>
    </location>
</feature>
<dbReference type="GO" id="GO:0004794">
    <property type="term" value="F:threonine deaminase activity"/>
    <property type="evidence" value="ECO:0007669"/>
    <property type="project" value="TreeGrafter"/>
</dbReference>
<evidence type="ECO:0000256" key="12">
    <source>
        <dbReference type="SAM" id="MobiDB-lite"/>
    </source>
</evidence>
<dbReference type="Gene3D" id="3.30.70.330">
    <property type="match status" value="2"/>
</dbReference>
<gene>
    <name evidence="14" type="ORF">MN116_003401</name>
</gene>
<evidence type="ECO:0000256" key="3">
    <source>
        <dbReference type="ARBA" id="ARBA00012093"/>
    </source>
</evidence>
<dbReference type="PANTHER" id="PTHR48078">
    <property type="entry name" value="THREONINE DEHYDRATASE, MITOCHONDRIAL-RELATED"/>
    <property type="match status" value="1"/>
</dbReference>
<dbReference type="PRINTS" id="PR00961">
    <property type="entry name" value="HUDSXLRNA"/>
</dbReference>
<evidence type="ECO:0000256" key="7">
    <source>
        <dbReference type="ARBA" id="ARBA00023239"/>
    </source>
</evidence>
<dbReference type="InterPro" id="IPR012677">
    <property type="entry name" value="Nucleotide-bd_a/b_plait_sf"/>
</dbReference>
<keyword evidence="15" id="KW-1185">Reference proteome</keyword>
<comment type="cofactor">
    <cofactor evidence="1">
        <name>pyridoxal 5'-phosphate</name>
        <dbReference type="ChEBI" id="CHEBI:597326"/>
    </cofactor>
</comment>
<evidence type="ECO:0000256" key="10">
    <source>
        <dbReference type="ARBA" id="ARBA00049406"/>
    </source>
</evidence>
<dbReference type="InterPro" id="IPR036052">
    <property type="entry name" value="TrpB-like_PALP_sf"/>
</dbReference>
<dbReference type="GO" id="GO:0030170">
    <property type="term" value="F:pyridoxal phosphate binding"/>
    <property type="evidence" value="ECO:0007669"/>
    <property type="project" value="InterPro"/>
</dbReference>
<evidence type="ECO:0000256" key="6">
    <source>
        <dbReference type="ARBA" id="ARBA00022898"/>
    </source>
</evidence>
<dbReference type="Proteomes" id="UP001292079">
    <property type="component" value="Unassembled WGS sequence"/>
</dbReference>
<keyword evidence="7" id="KW-0456">Lyase</keyword>
<reference evidence="14" key="1">
    <citation type="submission" date="2022-04" db="EMBL/GenBank/DDBJ databases">
        <authorList>
            <person name="Xu L."/>
            <person name="Lv Z."/>
        </authorList>
    </citation>
    <scope>NUCLEOTIDE SEQUENCE</scope>
    <source>
        <strain evidence="14">LV_2022a</strain>
    </source>
</reference>
<reference evidence="14" key="2">
    <citation type="journal article" date="2023" name="Infect Dis Poverty">
        <title>Chromosome-scale genome of the human blood fluke Schistosoma mekongi and its implications for public health.</title>
        <authorList>
            <person name="Zhou M."/>
            <person name="Xu L."/>
            <person name="Xu D."/>
            <person name="Chen W."/>
            <person name="Khan J."/>
            <person name="Hu Y."/>
            <person name="Huang H."/>
            <person name="Wei H."/>
            <person name="Zhang Y."/>
            <person name="Chusongsang P."/>
            <person name="Tanasarnprasert K."/>
            <person name="Hu X."/>
            <person name="Limpanont Y."/>
            <person name="Lv Z."/>
        </authorList>
    </citation>
    <scope>NUCLEOTIDE SEQUENCE</scope>
    <source>
        <strain evidence="14">LV_2022a</strain>
    </source>
</reference>
<dbReference type="InterPro" id="IPR050147">
    <property type="entry name" value="Ser/Thr_Dehydratase"/>
</dbReference>
<evidence type="ECO:0000259" key="13">
    <source>
        <dbReference type="PROSITE" id="PS50102"/>
    </source>
</evidence>
<dbReference type="GO" id="GO:0006567">
    <property type="term" value="P:L-threonine catabolic process"/>
    <property type="evidence" value="ECO:0007669"/>
    <property type="project" value="TreeGrafter"/>
</dbReference>
<dbReference type="GO" id="GO:0003941">
    <property type="term" value="F:L-serine ammonia-lyase activity"/>
    <property type="evidence" value="ECO:0007669"/>
    <property type="project" value="UniProtKB-EC"/>
</dbReference>
<dbReference type="Pfam" id="PF00076">
    <property type="entry name" value="RRM_1"/>
    <property type="match status" value="1"/>
</dbReference>
<comment type="caution">
    <text evidence="14">The sequence shown here is derived from an EMBL/GenBank/DDBJ whole genome shotgun (WGS) entry which is preliminary data.</text>
</comment>
<keyword evidence="4" id="KW-0677">Repeat</keyword>
<dbReference type="AlphaFoldDB" id="A0AAE1ZIC4"/>
<dbReference type="PROSITE" id="PS50102">
    <property type="entry name" value="RRM"/>
    <property type="match status" value="2"/>
</dbReference>
<dbReference type="SUPFAM" id="SSF54928">
    <property type="entry name" value="RNA-binding domain, RBD"/>
    <property type="match status" value="1"/>
</dbReference>
<sequence>MHVNGCMGSNLSDVFPSIPFQDTNNSSSTGPILNINGPNTNSIDTVSRLKFLGLSLANNGQSGNGNTLFNEDRSRTNLIINYLPQSYDQNDLQHLFERVGPIRQCKLIRDKNTGASLCYGFVDFVNPQHAALAIQTYHGYETEQKRLRVAYASSGGRRGNTFPNSTNSEVTNENIIGWEIIVTGIPVEWTEPDLLRLFSNFGAVVVIRLLAPQVPDSPPGQKPRLSPALNGASSDMSSESADGKFTSSASVIFQERNSAEASVLRLNGYQAPEWTSPLRLRLIGSVTRETYGLFYFSSRQSPPFAFNRTTSNHSTTDPLAESDILTNVLNRRALNTSTCAVHGNSQNHYVTEAKGSEMGLNVAVDTHNSLHLQSNTSFGIPPRAIIRNKVSDPSSTSLFNRDVLSQPGSLDILDFLEGHHSVNSPSLVGGIDRCSSRDVSIINTLNSQRAADSDQPKLEHTLRGLANAQNHSPWPFTSQRTVLSSLPETGRSNEINPNTLAIGVCRRLSVKSPLIPSPILSSLLNQRGCQINVWLKLENIQPTGSFKIRGVENVVRKAGYLWVAAGVNHIVCPTIGNAGIAASFAAHTFRINCTLVVPESFELSVRRRLTLEAQEAKIVVGGTNFLEAHHRAEQLVNDLQSGHGDSTVRLLHPYDQPELWEGYEAIIDEITPEVGQPDAIIVSVGGGGLLSGVIQGLWNRGWSSTHIITAETEGADCLNRSLKSGQLAIIPRSSTVATSLSAPVLAQRAWNLAQCHSISAVTCTDAEAVDGVKRFLDDHGMLVDPACGAALSTVYSGYLSRLQLEGRLPRPSNILLIVGGGRNVSLRQLIDWENQMSPFAPEQIAASVLPPLSSSYITHLSPRPTCQEMSKSATITHYATAVDHEESRNGTPTPGTPRSLCTILSRTAVSRSDPTENQMSVCNNVEVENVSECAGSLNPHDLVNFSKLLASSEAEGEEGGLRE</sequence>
<dbReference type="InterPro" id="IPR035979">
    <property type="entry name" value="RBD_domain_sf"/>
</dbReference>
<feature type="domain" description="RRM" evidence="13">
    <location>
        <begin position="76"/>
        <end position="154"/>
    </location>
</feature>
<dbReference type="Pfam" id="PF00291">
    <property type="entry name" value="PALP"/>
    <property type="match status" value="1"/>
</dbReference>
<dbReference type="GO" id="GO:0010629">
    <property type="term" value="P:negative regulation of gene expression"/>
    <property type="evidence" value="ECO:0007669"/>
    <property type="project" value="UniProtKB-ARBA"/>
</dbReference>
<dbReference type="SMART" id="SM00360">
    <property type="entry name" value="RRM"/>
    <property type="match status" value="2"/>
</dbReference>
<dbReference type="EC" id="4.3.1.17" evidence="3"/>
<keyword evidence="6" id="KW-0663">Pyridoxal phosphate</keyword>
<dbReference type="Gene3D" id="3.40.50.1100">
    <property type="match status" value="2"/>
</dbReference>
<dbReference type="InterPro" id="IPR000634">
    <property type="entry name" value="Ser/Thr_deHydtase_PyrdxlP-BS"/>
</dbReference>
<accession>A0AAE1ZIC4</accession>
<comment type="catalytic activity">
    <reaction evidence="10">
        <text>L-serine = pyruvate + NH4(+)</text>
        <dbReference type="Rhea" id="RHEA:19169"/>
        <dbReference type="ChEBI" id="CHEBI:15361"/>
        <dbReference type="ChEBI" id="CHEBI:28938"/>
        <dbReference type="ChEBI" id="CHEBI:33384"/>
        <dbReference type="EC" id="4.3.1.17"/>
    </reaction>
</comment>
<proteinExistence type="inferred from homology"/>
<comment type="similarity">
    <text evidence="2">Belongs to the serine/threonine dehydratase family.</text>
</comment>
<evidence type="ECO:0000313" key="15">
    <source>
        <dbReference type="Proteomes" id="UP001292079"/>
    </source>
</evidence>
<dbReference type="GO" id="GO:1990904">
    <property type="term" value="C:ribonucleoprotein complex"/>
    <property type="evidence" value="ECO:0007669"/>
    <property type="project" value="InterPro"/>
</dbReference>
<dbReference type="GO" id="GO:0006565">
    <property type="term" value="P:L-serine catabolic process"/>
    <property type="evidence" value="ECO:0007669"/>
    <property type="project" value="TreeGrafter"/>
</dbReference>
<dbReference type="PROSITE" id="PS00165">
    <property type="entry name" value="DEHYDRATASE_SER_THR"/>
    <property type="match status" value="1"/>
</dbReference>
<protein>
    <recommendedName>
        <fullName evidence="3">L-serine ammonia-lyase</fullName>
        <ecNumber evidence="3">4.3.1.17</ecNumber>
    </recommendedName>
    <alternativeName>
        <fullName evidence="8">L-serine deaminase</fullName>
    </alternativeName>
    <alternativeName>
        <fullName evidence="9">L-threonine dehydratase</fullName>
    </alternativeName>
</protein>
<name>A0AAE1ZIC4_SCHME</name>
<feature type="region of interest" description="Disordered" evidence="12">
    <location>
        <begin position="216"/>
        <end position="242"/>
    </location>
</feature>
<evidence type="ECO:0000256" key="11">
    <source>
        <dbReference type="PROSITE-ProRule" id="PRU00176"/>
    </source>
</evidence>
<evidence type="ECO:0000313" key="14">
    <source>
        <dbReference type="EMBL" id="KAK4474094.1"/>
    </source>
</evidence>
<evidence type="ECO:0000256" key="2">
    <source>
        <dbReference type="ARBA" id="ARBA00010869"/>
    </source>
</evidence>
<dbReference type="CDD" id="cd12375">
    <property type="entry name" value="RRM1_Hu_like"/>
    <property type="match status" value="1"/>
</dbReference>
<dbReference type="GO" id="GO:0003729">
    <property type="term" value="F:mRNA binding"/>
    <property type="evidence" value="ECO:0007669"/>
    <property type="project" value="UniProtKB-ARBA"/>
</dbReference>
<evidence type="ECO:0000256" key="1">
    <source>
        <dbReference type="ARBA" id="ARBA00001933"/>
    </source>
</evidence>
<evidence type="ECO:0000256" key="4">
    <source>
        <dbReference type="ARBA" id="ARBA00022737"/>
    </source>
</evidence>
<evidence type="ECO:0000256" key="9">
    <source>
        <dbReference type="ARBA" id="ARBA00042605"/>
    </source>
</evidence>
<feature type="domain" description="RRM" evidence="13">
    <location>
        <begin position="178"/>
        <end position="285"/>
    </location>
</feature>
<dbReference type="FunFam" id="3.30.70.330:FF:000383">
    <property type="entry name" value="Sex lethal, isoform D"/>
    <property type="match status" value="1"/>
</dbReference>
<dbReference type="InterPro" id="IPR000504">
    <property type="entry name" value="RRM_dom"/>
</dbReference>
<dbReference type="GO" id="GO:0005737">
    <property type="term" value="C:cytoplasm"/>
    <property type="evidence" value="ECO:0007669"/>
    <property type="project" value="UniProtKB-ARBA"/>
</dbReference>
<dbReference type="PANTHER" id="PTHR48078:SF2">
    <property type="entry name" value="CATABOLIC L-SERINE_THREONINE DEHYDRATASE"/>
    <property type="match status" value="1"/>
</dbReference>
<dbReference type="EMBL" id="JALJAT010000002">
    <property type="protein sequence ID" value="KAK4474094.1"/>
    <property type="molecule type" value="Genomic_DNA"/>
</dbReference>
<dbReference type="GO" id="GO:0009097">
    <property type="term" value="P:isoleucine biosynthetic process"/>
    <property type="evidence" value="ECO:0007669"/>
    <property type="project" value="TreeGrafter"/>
</dbReference>
<dbReference type="InterPro" id="IPR002343">
    <property type="entry name" value="Hud_Sxl_RNA"/>
</dbReference>
<dbReference type="GO" id="GO:0009967">
    <property type="term" value="P:positive regulation of signal transduction"/>
    <property type="evidence" value="ECO:0007669"/>
    <property type="project" value="UniProtKB-ARBA"/>
</dbReference>
<keyword evidence="5 11" id="KW-0694">RNA-binding</keyword>
<evidence type="ECO:0000256" key="8">
    <source>
        <dbReference type="ARBA" id="ARBA00041766"/>
    </source>
</evidence>
<organism evidence="14 15">
    <name type="scientific">Schistosoma mekongi</name>
    <name type="common">Parasitic worm</name>
    <dbReference type="NCBI Taxonomy" id="38744"/>
    <lineage>
        <taxon>Eukaryota</taxon>
        <taxon>Metazoa</taxon>
        <taxon>Spiralia</taxon>
        <taxon>Lophotrochozoa</taxon>
        <taxon>Platyhelminthes</taxon>
        <taxon>Trematoda</taxon>
        <taxon>Digenea</taxon>
        <taxon>Strigeidida</taxon>
        <taxon>Schistosomatoidea</taxon>
        <taxon>Schistosomatidae</taxon>
        <taxon>Schistosoma</taxon>
    </lineage>
</organism>
<evidence type="ECO:0000256" key="5">
    <source>
        <dbReference type="ARBA" id="ARBA00022884"/>
    </source>
</evidence>
<dbReference type="InterPro" id="IPR001926">
    <property type="entry name" value="TrpB-like_PALP"/>
</dbReference>
<dbReference type="SUPFAM" id="SSF53686">
    <property type="entry name" value="Tryptophan synthase beta subunit-like PLP-dependent enzymes"/>
    <property type="match status" value="1"/>
</dbReference>
<dbReference type="CDD" id="cd00590">
    <property type="entry name" value="RRM_SF"/>
    <property type="match status" value="1"/>
</dbReference>